<evidence type="ECO:0000313" key="1">
    <source>
        <dbReference type="EMBL" id="KAH7940032.1"/>
    </source>
</evidence>
<dbReference type="Proteomes" id="UP000821837">
    <property type="component" value="Chromosome 8"/>
</dbReference>
<keyword evidence="2" id="KW-1185">Reference proteome</keyword>
<dbReference type="EMBL" id="JABSTV010001254">
    <property type="protein sequence ID" value="KAH7940032.1"/>
    <property type="molecule type" value="Genomic_DNA"/>
</dbReference>
<comment type="caution">
    <text evidence="1">The sequence shown here is derived from an EMBL/GenBank/DDBJ whole genome shotgun (WGS) entry which is preliminary data.</text>
</comment>
<gene>
    <name evidence="1" type="ORF">HPB52_020472</name>
</gene>
<proteinExistence type="predicted"/>
<sequence length="278" mass="30354">MSQIGVADSVDMTPEEIIDWRENFVHSGAKKPLPTSPNTLTSCPQVSHILPRPPPLPAAEYKVILRVRGGVNCASIHPVSLRDIVIKSTGHSAAAASLDRLRANEINNTIIINTPCMDRADGYLKIATLTIMGKTYEVSTHVADPKNSSPLPAISAKKWKRVLSADSLATVKTCVPTRPQLSAPNAEHQILPRTTAAPLPASSVTEGMKVAPPSADFVTNHHGHHLRHPQKLNWHFRPRALPKPPANALDKRSRRAALVTRTLQQQPSLPHQCKLDLR</sequence>
<protein>
    <submittedName>
        <fullName evidence="1">Uncharacterized protein</fullName>
    </submittedName>
</protein>
<name>A0A9D4PH34_RHISA</name>
<dbReference type="AlphaFoldDB" id="A0A9D4PH34"/>
<reference evidence="1" key="2">
    <citation type="submission" date="2021-09" db="EMBL/GenBank/DDBJ databases">
        <authorList>
            <person name="Jia N."/>
            <person name="Wang J."/>
            <person name="Shi W."/>
            <person name="Du L."/>
            <person name="Sun Y."/>
            <person name="Zhan W."/>
            <person name="Jiang J."/>
            <person name="Wang Q."/>
            <person name="Zhang B."/>
            <person name="Ji P."/>
            <person name="Sakyi L.B."/>
            <person name="Cui X."/>
            <person name="Yuan T."/>
            <person name="Jiang B."/>
            <person name="Yang W."/>
            <person name="Lam T.T.-Y."/>
            <person name="Chang Q."/>
            <person name="Ding S."/>
            <person name="Wang X."/>
            <person name="Zhu J."/>
            <person name="Ruan X."/>
            <person name="Zhao L."/>
            <person name="Wei J."/>
            <person name="Que T."/>
            <person name="Du C."/>
            <person name="Cheng J."/>
            <person name="Dai P."/>
            <person name="Han X."/>
            <person name="Huang E."/>
            <person name="Gao Y."/>
            <person name="Liu J."/>
            <person name="Shao H."/>
            <person name="Ye R."/>
            <person name="Li L."/>
            <person name="Wei W."/>
            <person name="Wang X."/>
            <person name="Wang C."/>
            <person name="Huo Q."/>
            <person name="Li W."/>
            <person name="Guo W."/>
            <person name="Chen H."/>
            <person name="Chen S."/>
            <person name="Zhou L."/>
            <person name="Zhou L."/>
            <person name="Ni X."/>
            <person name="Tian J."/>
            <person name="Zhou Y."/>
            <person name="Sheng Y."/>
            <person name="Liu T."/>
            <person name="Pan Y."/>
            <person name="Xia L."/>
            <person name="Li J."/>
            <person name="Zhao F."/>
            <person name="Cao W."/>
        </authorList>
    </citation>
    <scope>NUCLEOTIDE SEQUENCE</scope>
    <source>
        <strain evidence="1">Rsan-2018</strain>
        <tissue evidence="1">Larvae</tissue>
    </source>
</reference>
<reference evidence="1" key="1">
    <citation type="journal article" date="2020" name="Cell">
        <title>Large-Scale Comparative Analyses of Tick Genomes Elucidate Their Genetic Diversity and Vector Capacities.</title>
        <authorList>
            <consortium name="Tick Genome and Microbiome Consortium (TIGMIC)"/>
            <person name="Jia N."/>
            <person name="Wang J."/>
            <person name="Shi W."/>
            <person name="Du L."/>
            <person name="Sun Y."/>
            <person name="Zhan W."/>
            <person name="Jiang J.F."/>
            <person name="Wang Q."/>
            <person name="Zhang B."/>
            <person name="Ji P."/>
            <person name="Bell-Sakyi L."/>
            <person name="Cui X.M."/>
            <person name="Yuan T.T."/>
            <person name="Jiang B.G."/>
            <person name="Yang W.F."/>
            <person name="Lam T.T."/>
            <person name="Chang Q.C."/>
            <person name="Ding S.J."/>
            <person name="Wang X.J."/>
            <person name="Zhu J.G."/>
            <person name="Ruan X.D."/>
            <person name="Zhao L."/>
            <person name="Wei J.T."/>
            <person name="Ye R.Z."/>
            <person name="Que T.C."/>
            <person name="Du C.H."/>
            <person name="Zhou Y.H."/>
            <person name="Cheng J.X."/>
            <person name="Dai P.F."/>
            <person name="Guo W.B."/>
            <person name="Han X.H."/>
            <person name="Huang E.J."/>
            <person name="Li L.F."/>
            <person name="Wei W."/>
            <person name="Gao Y.C."/>
            <person name="Liu J.Z."/>
            <person name="Shao H.Z."/>
            <person name="Wang X."/>
            <person name="Wang C.C."/>
            <person name="Yang T.C."/>
            <person name="Huo Q.B."/>
            <person name="Li W."/>
            <person name="Chen H.Y."/>
            <person name="Chen S.E."/>
            <person name="Zhou L.G."/>
            <person name="Ni X.B."/>
            <person name="Tian J.H."/>
            <person name="Sheng Y."/>
            <person name="Liu T."/>
            <person name="Pan Y.S."/>
            <person name="Xia L.Y."/>
            <person name="Li J."/>
            <person name="Zhao F."/>
            <person name="Cao W.C."/>
        </authorList>
    </citation>
    <scope>NUCLEOTIDE SEQUENCE</scope>
    <source>
        <strain evidence="1">Rsan-2018</strain>
    </source>
</reference>
<organism evidence="1 2">
    <name type="scientific">Rhipicephalus sanguineus</name>
    <name type="common">Brown dog tick</name>
    <name type="synonym">Ixodes sanguineus</name>
    <dbReference type="NCBI Taxonomy" id="34632"/>
    <lineage>
        <taxon>Eukaryota</taxon>
        <taxon>Metazoa</taxon>
        <taxon>Ecdysozoa</taxon>
        <taxon>Arthropoda</taxon>
        <taxon>Chelicerata</taxon>
        <taxon>Arachnida</taxon>
        <taxon>Acari</taxon>
        <taxon>Parasitiformes</taxon>
        <taxon>Ixodida</taxon>
        <taxon>Ixodoidea</taxon>
        <taxon>Ixodidae</taxon>
        <taxon>Rhipicephalinae</taxon>
        <taxon>Rhipicephalus</taxon>
        <taxon>Rhipicephalus</taxon>
    </lineage>
</organism>
<accession>A0A9D4PH34</accession>
<evidence type="ECO:0000313" key="2">
    <source>
        <dbReference type="Proteomes" id="UP000821837"/>
    </source>
</evidence>